<protein>
    <recommendedName>
        <fullName evidence="17">Integral membrane protein</fullName>
    </recommendedName>
</protein>
<keyword evidence="11 14" id="KW-0472">Membrane</keyword>
<dbReference type="InterPro" id="IPR007315">
    <property type="entry name" value="PIG-V/Gpi18"/>
</dbReference>
<accession>A0A919MYL6</accession>
<evidence type="ECO:0000256" key="1">
    <source>
        <dbReference type="ARBA" id="ARBA00004477"/>
    </source>
</evidence>
<feature type="transmembrane region" description="Helical" evidence="14">
    <location>
        <begin position="157"/>
        <end position="174"/>
    </location>
</feature>
<dbReference type="PANTHER" id="PTHR12468">
    <property type="entry name" value="GPI MANNOSYLTRANSFERASE 2"/>
    <property type="match status" value="1"/>
</dbReference>
<keyword evidence="9" id="KW-0256">Endoplasmic reticulum</keyword>
<feature type="transmembrane region" description="Helical" evidence="14">
    <location>
        <begin position="237"/>
        <end position="255"/>
    </location>
</feature>
<gene>
    <name evidence="15" type="ORF">Ari01nite_46550</name>
</gene>
<dbReference type="Pfam" id="PF09594">
    <property type="entry name" value="GT87"/>
    <property type="match status" value="1"/>
</dbReference>
<evidence type="ECO:0000256" key="5">
    <source>
        <dbReference type="ARBA" id="ARBA00022502"/>
    </source>
</evidence>
<dbReference type="GO" id="GO:0004376">
    <property type="term" value="F:GPI mannosyltransferase activity"/>
    <property type="evidence" value="ECO:0007669"/>
    <property type="project" value="InterPro"/>
</dbReference>
<dbReference type="RefSeq" id="WP_203783897.1">
    <property type="nucleotide sequence ID" value="NZ_BOMV01000055.1"/>
</dbReference>
<evidence type="ECO:0000256" key="6">
    <source>
        <dbReference type="ARBA" id="ARBA00022676"/>
    </source>
</evidence>
<evidence type="ECO:0008006" key="17">
    <source>
        <dbReference type="Google" id="ProtNLM"/>
    </source>
</evidence>
<proteinExistence type="inferred from homology"/>
<evidence type="ECO:0000256" key="2">
    <source>
        <dbReference type="ARBA" id="ARBA00004651"/>
    </source>
</evidence>
<reference evidence="15" key="1">
    <citation type="submission" date="2021-01" db="EMBL/GenBank/DDBJ databases">
        <title>Whole genome shotgun sequence of Actinoplanes rishiriensis NBRC 108556.</title>
        <authorList>
            <person name="Komaki H."/>
            <person name="Tamura T."/>
        </authorList>
    </citation>
    <scope>NUCLEOTIDE SEQUENCE</scope>
    <source>
        <strain evidence="15">NBRC 108556</strain>
    </source>
</reference>
<evidence type="ECO:0000313" key="16">
    <source>
        <dbReference type="Proteomes" id="UP000636960"/>
    </source>
</evidence>
<keyword evidence="10 14" id="KW-1133">Transmembrane helix</keyword>
<feature type="transmembrane region" description="Helical" evidence="14">
    <location>
        <begin position="392"/>
        <end position="413"/>
    </location>
</feature>
<comment type="subcellular location">
    <subcellularLocation>
        <location evidence="2">Cell membrane</location>
        <topology evidence="2">Multi-pass membrane protein</topology>
    </subcellularLocation>
    <subcellularLocation>
        <location evidence="1">Endoplasmic reticulum membrane</location>
        <topology evidence="1">Multi-pass membrane protein</topology>
    </subcellularLocation>
</comment>
<comment type="pathway">
    <text evidence="3">Glycolipid biosynthesis; glycosylphosphatidylinositol-anchor biosynthesis.</text>
</comment>
<keyword evidence="4" id="KW-1003">Cell membrane</keyword>
<feature type="transmembrane region" description="Helical" evidence="14">
    <location>
        <begin position="194"/>
        <end position="216"/>
    </location>
</feature>
<sequence>MSQVSAPVEETAVLPEDPQDAAETATPEPPDRPWRRAAIAALIIWSAAYVAYAVFTLFSWRIPLGQMPDLQHMLGGFKTNDVNYYVGIAEIGYADGHPDARAFYPLFPIAIWAVNFVVPGGALIAAAVVSAICAYFCLMVLYRFVDHEFGATIASRTLLYLAAFPMAYFLYHAYNSSMFLLLSIGALYAGRRGHWWLAGSLAGLAGGTRLFGLLLAAPLAYEYLRQSGWNLRRAVRWEVLSFGLVPLGLVAYSVYCHFALGSWRAFIDAQDAWGRYYGWPGQSLFEALKLTFTQGPTGPGFVPTEFYLITMFEALTVLFALILVVLGFVGPWKVRRDQWFLLVASLVPIVVICSTMLEMRWLMSAPRYALEWTAAFVILARMGRHQFVDRLYLMLGFGLQALMFAATAMHTNWVA</sequence>
<dbReference type="GO" id="GO:0000009">
    <property type="term" value="F:alpha-1,6-mannosyltransferase activity"/>
    <property type="evidence" value="ECO:0007669"/>
    <property type="project" value="InterPro"/>
</dbReference>
<feature type="transmembrane region" description="Helical" evidence="14">
    <location>
        <begin position="37"/>
        <end position="58"/>
    </location>
</feature>
<evidence type="ECO:0000256" key="7">
    <source>
        <dbReference type="ARBA" id="ARBA00022679"/>
    </source>
</evidence>
<keyword evidence="16" id="KW-1185">Reference proteome</keyword>
<keyword evidence="7" id="KW-0808">Transferase</keyword>
<keyword evidence="6" id="KW-0328">Glycosyltransferase</keyword>
<evidence type="ECO:0000256" key="12">
    <source>
        <dbReference type="ARBA" id="ARBA00024033"/>
    </source>
</evidence>
<evidence type="ECO:0000256" key="11">
    <source>
        <dbReference type="ARBA" id="ARBA00023136"/>
    </source>
</evidence>
<feature type="transmembrane region" description="Helical" evidence="14">
    <location>
        <begin position="339"/>
        <end position="357"/>
    </location>
</feature>
<evidence type="ECO:0000313" key="15">
    <source>
        <dbReference type="EMBL" id="GIE97190.1"/>
    </source>
</evidence>
<dbReference type="Proteomes" id="UP000636960">
    <property type="component" value="Unassembled WGS sequence"/>
</dbReference>
<evidence type="ECO:0000256" key="9">
    <source>
        <dbReference type="ARBA" id="ARBA00022824"/>
    </source>
</evidence>
<dbReference type="AlphaFoldDB" id="A0A919MYL6"/>
<evidence type="ECO:0000256" key="8">
    <source>
        <dbReference type="ARBA" id="ARBA00022692"/>
    </source>
</evidence>
<dbReference type="GO" id="GO:0006506">
    <property type="term" value="P:GPI anchor biosynthetic process"/>
    <property type="evidence" value="ECO:0007669"/>
    <property type="project" value="UniProtKB-KW"/>
</dbReference>
<feature type="transmembrane region" description="Helical" evidence="14">
    <location>
        <begin position="306"/>
        <end position="332"/>
    </location>
</feature>
<evidence type="ECO:0000256" key="14">
    <source>
        <dbReference type="SAM" id="Phobius"/>
    </source>
</evidence>
<dbReference type="PANTHER" id="PTHR12468:SF2">
    <property type="entry name" value="GPI MANNOSYLTRANSFERASE 2"/>
    <property type="match status" value="1"/>
</dbReference>
<organism evidence="15 16">
    <name type="scientific">Paractinoplanes rishiriensis</name>
    <dbReference type="NCBI Taxonomy" id="1050105"/>
    <lineage>
        <taxon>Bacteria</taxon>
        <taxon>Bacillati</taxon>
        <taxon>Actinomycetota</taxon>
        <taxon>Actinomycetes</taxon>
        <taxon>Micromonosporales</taxon>
        <taxon>Micromonosporaceae</taxon>
        <taxon>Paractinoplanes</taxon>
    </lineage>
</organism>
<feature type="region of interest" description="Disordered" evidence="13">
    <location>
        <begin position="1"/>
        <end position="32"/>
    </location>
</feature>
<evidence type="ECO:0000256" key="3">
    <source>
        <dbReference type="ARBA" id="ARBA00004687"/>
    </source>
</evidence>
<keyword evidence="5" id="KW-0337">GPI-anchor biosynthesis</keyword>
<evidence type="ECO:0000256" key="4">
    <source>
        <dbReference type="ARBA" id="ARBA00022475"/>
    </source>
</evidence>
<keyword evidence="8 14" id="KW-0812">Transmembrane</keyword>
<comment type="similarity">
    <text evidence="12">Belongs to the glycosyltransferase 87 family.</text>
</comment>
<dbReference type="EMBL" id="BOMV01000055">
    <property type="protein sequence ID" value="GIE97190.1"/>
    <property type="molecule type" value="Genomic_DNA"/>
</dbReference>
<dbReference type="GO" id="GO:0005886">
    <property type="term" value="C:plasma membrane"/>
    <property type="evidence" value="ECO:0007669"/>
    <property type="project" value="UniProtKB-SubCell"/>
</dbReference>
<evidence type="ECO:0000256" key="10">
    <source>
        <dbReference type="ARBA" id="ARBA00022989"/>
    </source>
</evidence>
<name>A0A919MYL6_9ACTN</name>
<evidence type="ECO:0000256" key="13">
    <source>
        <dbReference type="SAM" id="MobiDB-lite"/>
    </source>
</evidence>
<dbReference type="InterPro" id="IPR018584">
    <property type="entry name" value="GT87"/>
</dbReference>
<dbReference type="GO" id="GO:0031501">
    <property type="term" value="C:mannosyltransferase complex"/>
    <property type="evidence" value="ECO:0007669"/>
    <property type="project" value="TreeGrafter"/>
</dbReference>
<feature type="transmembrane region" description="Helical" evidence="14">
    <location>
        <begin position="124"/>
        <end position="145"/>
    </location>
</feature>
<comment type="caution">
    <text evidence="15">The sequence shown here is derived from an EMBL/GenBank/DDBJ whole genome shotgun (WGS) entry which is preliminary data.</text>
</comment>